<gene>
    <name evidence="2" type="ORF">Pan181_24710</name>
</gene>
<evidence type="ECO:0008006" key="4">
    <source>
        <dbReference type="Google" id="ProtNLM"/>
    </source>
</evidence>
<name>A0A518ANH0_9BACT</name>
<feature type="region of interest" description="Disordered" evidence="1">
    <location>
        <begin position="208"/>
        <end position="369"/>
    </location>
</feature>
<dbReference type="EMBL" id="CP036278">
    <property type="protein sequence ID" value="QDU56263.1"/>
    <property type="molecule type" value="Genomic_DNA"/>
</dbReference>
<sequence>MVLAALANSTLTYAQTSALPDPVYWSQQVFVIPYQWDNTNAASDAVAVKLYLSQDQGRTWNEISQAKPELQGFNYHAPSDGEYWFSIRTFDSQGRAWPEGPYQPELRVIVDTQNPTIQSLTAALTPEGMVTANWQATDSNFDPPRASMQYRLPESPQWQSVPLNGMQSPSPNVLQGSVQWQVPTSAATVYVRLAVRDKAGNVQEAGAEARVGGVPNTQLANTTRRMPPLHRAETWPSDGQSQVPLGAPPASAYQSITTNTGAPPRSNSLASLPSLNTNTPLMPRESVATNSPFRLPSLSDSQAAGATTNTSLGLSPPELSRPQNSPLGNPLGNPPSQVSGGWNTQGTAPSSGGVGMGLPNTSNRAPSTSLPIQYLNRTEFEIGYNVDMAGTAGVTRVELWGTENGGQSWQRLAVDTDNRSPILVAVPKPGDYGLAIVVATAGGIDPVRPRPGDEPQMMVRVDTTAPVARFTGIQQGTGQFADRLQIDWQPGDPTEAVLLSYSSSPSGPWISIANQLPNTGQYSWRLGRHLPEQLYLRIDTRDLSGNTSTDQTGVPVQISLPTPSGTLGAVRGL</sequence>
<reference evidence="2 3" key="1">
    <citation type="submission" date="2019-02" db="EMBL/GenBank/DDBJ databases">
        <title>Deep-cultivation of Planctomycetes and their phenomic and genomic characterization uncovers novel biology.</title>
        <authorList>
            <person name="Wiegand S."/>
            <person name="Jogler M."/>
            <person name="Boedeker C."/>
            <person name="Pinto D."/>
            <person name="Vollmers J."/>
            <person name="Rivas-Marin E."/>
            <person name="Kohn T."/>
            <person name="Peeters S.H."/>
            <person name="Heuer A."/>
            <person name="Rast P."/>
            <person name="Oberbeckmann S."/>
            <person name="Bunk B."/>
            <person name="Jeske O."/>
            <person name="Meyerdierks A."/>
            <person name="Storesund J.E."/>
            <person name="Kallscheuer N."/>
            <person name="Luecker S."/>
            <person name="Lage O.M."/>
            <person name="Pohl T."/>
            <person name="Merkel B.J."/>
            <person name="Hornburger P."/>
            <person name="Mueller R.-W."/>
            <person name="Bruemmer F."/>
            <person name="Labrenz M."/>
            <person name="Spormann A.M."/>
            <person name="Op den Camp H."/>
            <person name="Overmann J."/>
            <person name="Amann R."/>
            <person name="Jetten M.S.M."/>
            <person name="Mascher T."/>
            <person name="Medema M.H."/>
            <person name="Devos D.P."/>
            <person name="Kaster A.-K."/>
            <person name="Ovreas L."/>
            <person name="Rohde M."/>
            <person name="Galperin M.Y."/>
            <person name="Jogler C."/>
        </authorList>
    </citation>
    <scope>NUCLEOTIDE SEQUENCE [LARGE SCALE GENOMIC DNA]</scope>
    <source>
        <strain evidence="2 3">Pan181</strain>
    </source>
</reference>
<proteinExistence type="predicted"/>
<evidence type="ECO:0000313" key="3">
    <source>
        <dbReference type="Proteomes" id="UP000315750"/>
    </source>
</evidence>
<feature type="compositionally biased region" description="Polar residues" evidence="1">
    <location>
        <begin position="252"/>
        <end position="280"/>
    </location>
</feature>
<keyword evidence="3" id="KW-1185">Reference proteome</keyword>
<protein>
    <recommendedName>
        <fullName evidence="4">Ser-Thr-rich glycosyl-phosphatidyl-inositol-anchored membrane family protein</fullName>
    </recommendedName>
</protein>
<feature type="compositionally biased region" description="Polar residues" evidence="1">
    <location>
        <begin position="215"/>
        <end position="224"/>
    </location>
</feature>
<feature type="compositionally biased region" description="Polar residues" evidence="1">
    <location>
        <begin position="338"/>
        <end position="350"/>
    </location>
</feature>
<evidence type="ECO:0000313" key="2">
    <source>
        <dbReference type="EMBL" id="QDU56263.1"/>
    </source>
</evidence>
<organism evidence="2 3">
    <name type="scientific">Aeoliella mucimassa</name>
    <dbReference type="NCBI Taxonomy" id="2527972"/>
    <lineage>
        <taxon>Bacteria</taxon>
        <taxon>Pseudomonadati</taxon>
        <taxon>Planctomycetota</taxon>
        <taxon>Planctomycetia</taxon>
        <taxon>Pirellulales</taxon>
        <taxon>Lacipirellulaceae</taxon>
        <taxon>Aeoliella</taxon>
    </lineage>
</organism>
<dbReference type="SUPFAM" id="SSF110296">
    <property type="entry name" value="Oligoxyloglucan reducing end-specific cellobiohydrolase"/>
    <property type="match status" value="1"/>
</dbReference>
<feature type="compositionally biased region" description="Polar residues" evidence="1">
    <location>
        <begin position="359"/>
        <end position="369"/>
    </location>
</feature>
<dbReference type="AlphaFoldDB" id="A0A518ANH0"/>
<dbReference type="KEGG" id="amuc:Pan181_24710"/>
<feature type="compositionally biased region" description="Polar residues" evidence="1">
    <location>
        <begin position="287"/>
        <end position="313"/>
    </location>
</feature>
<feature type="compositionally biased region" description="Low complexity" evidence="1">
    <location>
        <begin position="322"/>
        <end position="337"/>
    </location>
</feature>
<evidence type="ECO:0000256" key="1">
    <source>
        <dbReference type="SAM" id="MobiDB-lite"/>
    </source>
</evidence>
<dbReference type="Proteomes" id="UP000315750">
    <property type="component" value="Chromosome"/>
</dbReference>
<accession>A0A518ANH0</accession>